<organism evidence="1 2">
    <name type="scientific">Dolichospermum flos-aquae CCAP 1403/13F</name>
    <dbReference type="NCBI Taxonomy" id="315271"/>
    <lineage>
        <taxon>Bacteria</taxon>
        <taxon>Bacillati</taxon>
        <taxon>Cyanobacteriota</taxon>
        <taxon>Cyanophyceae</taxon>
        <taxon>Nostocales</taxon>
        <taxon>Aphanizomenonaceae</taxon>
        <taxon>Dolichospermum</taxon>
    </lineage>
</organism>
<name>A0A6H2BVQ7_DOLFA</name>
<proteinExistence type="predicted"/>
<evidence type="ECO:0000313" key="1">
    <source>
        <dbReference type="EMBL" id="QJB43046.1"/>
    </source>
</evidence>
<dbReference type="Proteomes" id="UP000502433">
    <property type="component" value="Chromosome"/>
</dbReference>
<dbReference type="AlphaFoldDB" id="A0A6H2BVQ7"/>
<dbReference type="EMBL" id="CP051206">
    <property type="protein sequence ID" value="QJB43046.1"/>
    <property type="molecule type" value="Genomic_DNA"/>
</dbReference>
<sequence>MIGEFMSDIPYKSSNLIGIEKKFQPYFDKLVSEFGNDCDIFIRKYDYRRMMAAGIVNRYSNVAITIHFIKGNIPLGDPLNTNLLNKVKNHLISLNPEDLIL</sequence>
<reference evidence="1 2" key="1">
    <citation type="submission" date="2020-04" db="EMBL/GenBank/DDBJ databases">
        <title>Genome-Wide Identification of 5-Methylcytosine Sites in Bacterial Genomes By High-Throughput Sequencing of MspJI Restriction Fragments.</title>
        <authorList>
            <person name="Wu V."/>
        </authorList>
    </citation>
    <scope>NUCLEOTIDE SEQUENCE [LARGE SCALE GENOMIC DNA]</scope>
    <source>
        <strain evidence="1 2">CCAP 1403/13f</strain>
    </source>
</reference>
<dbReference type="KEGG" id="dfs:HGD76_01115"/>
<gene>
    <name evidence="1" type="ORF">HGD76_01115</name>
</gene>
<dbReference type="RefSeq" id="WP_168694722.1">
    <property type="nucleotide sequence ID" value="NZ_CP051206.1"/>
</dbReference>
<protein>
    <submittedName>
        <fullName evidence="1">Uncharacterized protein</fullName>
    </submittedName>
</protein>
<reference evidence="1 2" key="2">
    <citation type="submission" date="2020-04" db="EMBL/GenBank/DDBJ databases">
        <authorList>
            <person name="Fomenkov A."/>
            <person name="Anton B.P."/>
            <person name="Roberts R.J."/>
        </authorList>
    </citation>
    <scope>NUCLEOTIDE SEQUENCE [LARGE SCALE GENOMIC DNA]</scope>
    <source>
        <strain evidence="1 2">CCAP 1403/13f</strain>
    </source>
</reference>
<evidence type="ECO:0000313" key="2">
    <source>
        <dbReference type="Proteomes" id="UP000502433"/>
    </source>
</evidence>
<accession>A0A6H2BVQ7</accession>